<evidence type="ECO:0000256" key="1">
    <source>
        <dbReference type="ARBA" id="ARBA00004141"/>
    </source>
</evidence>
<evidence type="ECO:0000256" key="3">
    <source>
        <dbReference type="ARBA" id="ARBA00022989"/>
    </source>
</evidence>
<comment type="subcellular location">
    <subcellularLocation>
        <location evidence="1">Membrane</location>
        <topology evidence="1">Multi-pass membrane protein</topology>
    </subcellularLocation>
</comment>
<dbReference type="Pfam" id="PF00335">
    <property type="entry name" value="Tetraspanin"/>
    <property type="match status" value="1"/>
</dbReference>
<reference evidence="7" key="1">
    <citation type="submission" date="2014-07" db="EMBL/GenBank/DDBJ databases">
        <authorList>
            <person name="Martin A.A"/>
            <person name="De Silva N."/>
        </authorList>
    </citation>
    <scope>NUCLEOTIDE SEQUENCE</scope>
</reference>
<dbReference type="GO" id="GO:0005886">
    <property type="term" value="C:plasma membrane"/>
    <property type="evidence" value="ECO:0007669"/>
    <property type="project" value="TreeGrafter"/>
</dbReference>
<dbReference type="PANTHER" id="PTHR19282">
    <property type="entry name" value="TETRASPANIN"/>
    <property type="match status" value="1"/>
</dbReference>
<feature type="transmembrane region" description="Helical" evidence="6">
    <location>
        <begin position="94"/>
        <end position="118"/>
    </location>
</feature>
<name>A0A0K0G532_STRVS</name>
<reference evidence="8" key="2">
    <citation type="submission" date="2015-08" db="UniProtKB">
        <authorList>
            <consortium name="WormBaseParasite"/>
        </authorList>
    </citation>
    <scope>IDENTIFICATION</scope>
</reference>
<dbReference type="InterPro" id="IPR008952">
    <property type="entry name" value="Tetraspanin_EC2_sf"/>
</dbReference>
<dbReference type="Gene3D" id="1.10.1450.10">
    <property type="entry name" value="Tetraspanin"/>
    <property type="match status" value="1"/>
</dbReference>
<keyword evidence="4 6" id="KW-0472">Membrane</keyword>
<dbReference type="Proteomes" id="UP000035680">
    <property type="component" value="Unassembled WGS sequence"/>
</dbReference>
<feature type="compositionally biased region" description="Polar residues" evidence="5">
    <location>
        <begin position="338"/>
        <end position="356"/>
    </location>
</feature>
<evidence type="ECO:0000313" key="8">
    <source>
        <dbReference type="WBParaSite" id="SVE_1984500.1"/>
    </source>
</evidence>
<dbReference type="SUPFAM" id="SSF48652">
    <property type="entry name" value="Tetraspanin"/>
    <property type="match status" value="1"/>
</dbReference>
<dbReference type="AlphaFoldDB" id="A0A0K0G532"/>
<dbReference type="PRINTS" id="PR00259">
    <property type="entry name" value="TMFOUR"/>
</dbReference>
<feature type="transmembrane region" description="Helical" evidence="6">
    <location>
        <begin position="58"/>
        <end position="82"/>
    </location>
</feature>
<dbReference type="STRING" id="75913.A0A0K0G532"/>
<evidence type="ECO:0000256" key="4">
    <source>
        <dbReference type="ARBA" id="ARBA00023136"/>
    </source>
</evidence>
<dbReference type="WBParaSite" id="SVE_1984500.1">
    <property type="protein sequence ID" value="SVE_1984500.1"/>
    <property type="gene ID" value="SVE_1984500"/>
</dbReference>
<evidence type="ECO:0000256" key="2">
    <source>
        <dbReference type="ARBA" id="ARBA00022692"/>
    </source>
</evidence>
<proteinExistence type="predicted"/>
<evidence type="ECO:0000256" key="6">
    <source>
        <dbReference type="SAM" id="Phobius"/>
    </source>
</evidence>
<protein>
    <submittedName>
        <fullName evidence="8">Tetraspanin</fullName>
    </submittedName>
</protein>
<feature type="region of interest" description="Disordered" evidence="5">
    <location>
        <begin position="338"/>
        <end position="372"/>
    </location>
</feature>
<keyword evidence="3 6" id="KW-1133">Transmembrane helix</keyword>
<feature type="transmembrane region" description="Helical" evidence="6">
    <location>
        <begin position="21"/>
        <end position="46"/>
    </location>
</feature>
<accession>A0A0K0G532</accession>
<keyword evidence="2 6" id="KW-0812">Transmembrane</keyword>
<organism evidence="7 8">
    <name type="scientific">Strongyloides venezuelensis</name>
    <name type="common">Threadworm</name>
    <dbReference type="NCBI Taxonomy" id="75913"/>
    <lineage>
        <taxon>Eukaryota</taxon>
        <taxon>Metazoa</taxon>
        <taxon>Ecdysozoa</taxon>
        <taxon>Nematoda</taxon>
        <taxon>Chromadorea</taxon>
        <taxon>Rhabditida</taxon>
        <taxon>Tylenchina</taxon>
        <taxon>Panagrolaimomorpha</taxon>
        <taxon>Strongyloidoidea</taxon>
        <taxon>Strongyloididae</taxon>
        <taxon>Strongyloides</taxon>
    </lineage>
</organism>
<evidence type="ECO:0000313" key="7">
    <source>
        <dbReference type="Proteomes" id="UP000035680"/>
    </source>
</evidence>
<dbReference type="PANTHER" id="PTHR19282:SF502">
    <property type="entry name" value="TETRASPANIN-14"/>
    <property type="match status" value="1"/>
</dbReference>
<sequence>MVNKRKKIAKPRQEICMPLKWLCFLIGFTLFLIGIILTGLGIYLIVTDVRPIQDLIDVIINPSFLIAIIGFFIIFVASCAFWGALRESSYLLKIFSFAIFLSYLLTVIIAFLVFFTFYTHPDDNISAQSIMLYAIKHYNNNRNVAEFVDYIQEQFECCGASSISQGYKDWLMNEQFSCNASNPYPEKCSVPFSCCRKSKNIISDDNIQTNKLVPAMTSFHCWKDVQDKRVQDLESRINTFGCIYPLRQLFEKNAVYLGTIVSIIIMPVCLTICLSHILARQIDYQKYLLEREARRYERYQRREARQRYNEHYAAVLQTYQLDEENEALNNLNTACESRQHSTSQQNFKNQQKNGISINGVYKPSNNHKNTTTSVDGIENKRIISKNEGYSRKTSKMSQ</sequence>
<feature type="compositionally biased region" description="Polar residues" evidence="5">
    <location>
        <begin position="363"/>
        <end position="372"/>
    </location>
</feature>
<evidence type="ECO:0000256" key="5">
    <source>
        <dbReference type="SAM" id="MobiDB-lite"/>
    </source>
</evidence>
<dbReference type="InterPro" id="IPR018499">
    <property type="entry name" value="Tetraspanin/Peripherin"/>
</dbReference>
<keyword evidence="7" id="KW-1185">Reference proteome</keyword>
<feature type="transmembrane region" description="Helical" evidence="6">
    <location>
        <begin position="254"/>
        <end position="279"/>
    </location>
</feature>